<dbReference type="EMBL" id="JAJTJA010000005">
    <property type="protein sequence ID" value="KAH8698376.1"/>
    <property type="molecule type" value="Genomic_DNA"/>
</dbReference>
<protein>
    <submittedName>
        <fullName evidence="1">Uncharacterized protein</fullName>
    </submittedName>
</protein>
<reference evidence="1" key="1">
    <citation type="submission" date="2021-12" db="EMBL/GenBank/DDBJ databases">
        <title>Convergent genome expansion in fungi linked to evolution of root-endophyte symbiosis.</title>
        <authorList>
            <consortium name="DOE Joint Genome Institute"/>
            <person name="Ke Y.-H."/>
            <person name="Bonito G."/>
            <person name="Liao H.-L."/>
            <person name="Looney B."/>
            <person name="Rojas-Flechas A."/>
            <person name="Nash J."/>
            <person name="Hameed K."/>
            <person name="Schadt C."/>
            <person name="Martin F."/>
            <person name="Crous P.W."/>
            <person name="Miettinen O."/>
            <person name="Magnuson J.K."/>
            <person name="Labbe J."/>
            <person name="Jacobson D."/>
            <person name="Doktycz M.J."/>
            <person name="Veneault-Fourrey C."/>
            <person name="Kuo A."/>
            <person name="Mondo S."/>
            <person name="Calhoun S."/>
            <person name="Riley R."/>
            <person name="Ohm R."/>
            <person name="LaButti K."/>
            <person name="Andreopoulos B."/>
            <person name="Pangilinan J."/>
            <person name="Nolan M."/>
            <person name="Tritt A."/>
            <person name="Clum A."/>
            <person name="Lipzen A."/>
            <person name="Daum C."/>
            <person name="Barry K."/>
            <person name="Grigoriev I.V."/>
            <person name="Vilgalys R."/>
        </authorList>
    </citation>
    <scope>NUCLEOTIDE SEQUENCE</scope>
    <source>
        <strain evidence="1">PMI_201</strain>
    </source>
</reference>
<dbReference type="InterPro" id="IPR054208">
    <property type="entry name" value="DUF6914"/>
</dbReference>
<keyword evidence="2" id="KW-1185">Reference proteome</keyword>
<comment type="caution">
    <text evidence="1">The sequence shown here is derived from an EMBL/GenBank/DDBJ whole genome shotgun (WGS) entry which is preliminary data.</text>
</comment>
<evidence type="ECO:0000313" key="2">
    <source>
        <dbReference type="Proteomes" id="UP001201262"/>
    </source>
</evidence>
<organism evidence="1 2">
    <name type="scientific">Talaromyces proteolyticus</name>
    <dbReference type="NCBI Taxonomy" id="1131652"/>
    <lineage>
        <taxon>Eukaryota</taxon>
        <taxon>Fungi</taxon>
        <taxon>Dikarya</taxon>
        <taxon>Ascomycota</taxon>
        <taxon>Pezizomycotina</taxon>
        <taxon>Eurotiomycetes</taxon>
        <taxon>Eurotiomycetidae</taxon>
        <taxon>Eurotiales</taxon>
        <taxon>Trichocomaceae</taxon>
        <taxon>Talaromyces</taxon>
        <taxon>Talaromyces sect. Bacilispori</taxon>
    </lineage>
</organism>
<dbReference type="AlphaFoldDB" id="A0AAD4KXL4"/>
<proteinExistence type="predicted"/>
<dbReference type="GeneID" id="70241307"/>
<gene>
    <name evidence="1" type="ORF">BGW36DRAFT_293664</name>
</gene>
<sequence length="178" mass="19991">MPASNKDRVYVALYARGGRDPDAFHWAIIVGPKKEGVGGSRGYRYHAIQRPDPSRTGHFIWVYEALEITLFQTNMLLGRILIAKVTNDTQLRTTLAAVPLVQDDPSWNCQVWVKNAIAALEADRKSLGTRVTDWTAIEQIANGYINRKREQRRYDGSGGWASGTVPTFDLLENRESVS</sequence>
<evidence type="ECO:0000313" key="1">
    <source>
        <dbReference type="EMBL" id="KAH8698376.1"/>
    </source>
</evidence>
<name>A0AAD4KXL4_9EURO</name>
<dbReference type="RefSeq" id="XP_046072840.1">
    <property type="nucleotide sequence ID" value="XM_046211020.1"/>
</dbReference>
<dbReference type="Pfam" id="PF21858">
    <property type="entry name" value="DUF6914"/>
    <property type="match status" value="1"/>
</dbReference>
<accession>A0AAD4KXL4</accession>
<dbReference type="Proteomes" id="UP001201262">
    <property type="component" value="Unassembled WGS sequence"/>
</dbReference>